<keyword evidence="3" id="KW-1185">Reference proteome</keyword>
<evidence type="ECO:0000313" key="2">
    <source>
        <dbReference type="EMBL" id="KAH0538879.1"/>
    </source>
</evidence>
<feature type="region of interest" description="Disordered" evidence="1">
    <location>
        <begin position="1"/>
        <end position="62"/>
    </location>
</feature>
<feature type="compositionally biased region" description="Acidic residues" evidence="1">
    <location>
        <begin position="34"/>
        <end position="51"/>
    </location>
</feature>
<name>A0A9P8I240_9PEZI</name>
<accession>A0A9P8I240</accession>
<comment type="caution">
    <text evidence="2">The sequence shown here is derived from an EMBL/GenBank/DDBJ whole genome shotgun (WGS) entry which is preliminary data.</text>
</comment>
<dbReference type="AlphaFoldDB" id="A0A9P8I240"/>
<evidence type="ECO:0000256" key="1">
    <source>
        <dbReference type="SAM" id="MobiDB-lite"/>
    </source>
</evidence>
<evidence type="ECO:0000313" key="3">
    <source>
        <dbReference type="Proteomes" id="UP000698800"/>
    </source>
</evidence>
<sequence length="62" mass="6928">MLPTELAADEEAEIGDGSKEIEDEWKWGEKGNGNDEEEENDGMKGDDDEEGTRELPHGNESY</sequence>
<gene>
    <name evidence="2" type="ORF">FGG08_004535</name>
</gene>
<reference evidence="2" key="1">
    <citation type="submission" date="2021-03" db="EMBL/GenBank/DDBJ databases">
        <title>Comparative genomics and phylogenomic investigation of the class Geoglossomycetes provide insights into ecological specialization and systematics.</title>
        <authorList>
            <person name="Melie T."/>
            <person name="Pirro S."/>
            <person name="Miller A.N."/>
            <person name="Quandt A."/>
        </authorList>
    </citation>
    <scope>NUCLEOTIDE SEQUENCE</scope>
    <source>
        <strain evidence="2">GBOQ0MN5Z8</strain>
    </source>
</reference>
<organism evidence="2 3">
    <name type="scientific">Glutinoglossum americanum</name>
    <dbReference type="NCBI Taxonomy" id="1670608"/>
    <lineage>
        <taxon>Eukaryota</taxon>
        <taxon>Fungi</taxon>
        <taxon>Dikarya</taxon>
        <taxon>Ascomycota</taxon>
        <taxon>Pezizomycotina</taxon>
        <taxon>Geoglossomycetes</taxon>
        <taxon>Geoglossales</taxon>
        <taxon>Geoglossaceae</taxon>
        <taxon>Glutinoglossum</taxon>
    </lineage>
</organism>
<dbReference type="Proteomes" id="UP000698800">
    <property type="component" value="Unassembled WGS sequence"/>
</dbReference>
<feature type="compositionally biased region" description="Basic and acidic residues" evidence="1">
    <location>
        <begin position="52"/>
        <end position="62"/>
    </location>
</feature>
<feature type="compositionally biased region" description="Basic and acidic residues" evidence="1">
    <location>
        <begin position="16"/>
        <end position="33"/>
    </location>
</feature>
<proteinExistence type="predicted"/>
<protein>
    <submittedName>
        <fullName evidence="2">Uncharacterized protein</fullName>
    </submittedName>
</protein>
<dbReference type="EMBL" id="JAGHQL010000093">
    <property type="protein sequence ID" value="KAH0538879.1"/>
    <property type="molecule type" value="Genomic_DNA"/>
</dbReference>